<evidence type="ECO:0000313" key="2">
    <source>
        <dbReference type="Proteomes" id="UP000270036"/>
    </source>
</evidence>
<proteinExistence type="predicted"/>
<organism evidence="1 2">
    <name type="scientific">Kaistella antarctica</name>
    <dbReference type="NCBI Taxonomy" id="266748"/>
    <lineage>
        <taxon>Bacteria</taxon>
        <taxon>Pseudomonadati</taxon>
        <taxon>Bacteroidota</taxon>
        <taxon>Flavobacteriia</taxon>
        <taxon>Flavobacteriales</taxon>
        <taxon>Weeksellaceae</taxon>
        <taxon>Chryseobacterium group</taxon>
        <taxon>Kaistella</taxon>
    </lineage>
</organism>
<dbReference type="Proteomes" id="UP000270036">
    <property type="component" value="Chromosome"/>
</dbReference>
<evidence type="ECO:0000313" key="1">
    <source>
        <dbReference type="EMBL" id="VEH95391.1"/>
    </source>
</evidence>
<dbReference type="KEGG" id="cant:NCTC13489_00153"/>
<evidence type="ECO:0008006" key="3">
    <source>
        <dbReference type="Google" id="ProtNLM"/>
    </source>
</evidence>
<accession>A0A448NMJ0</accession>
<dbReference type="OrthoDB" id="8421132at2"/>
<dbReference type="InterPro" id="IPR029058">
    <property type="entry name" value="AB_hydrolase_fold"/>
</dbReference>
<sequence>MSHTPPIFINHGKNSSAFLTLDKPTSLVVFVHGFNGKATGTWDDFPALIRSKNDFSNADVIFYGYDSMKGQANNNALKFYNFLTSVCENSPNNLGFNRDSINDQFRYENVVVIAHSLGAIVVRRALLTAKNENKSWLENFKMILFAPAHCGARVQKIILESLPIVGRLLAGLVLVKIPIIDDLGPQSQAILNLISDSKSYLGKDSGQFTIAHKVIWADNEIVVHNDQFCSDPAPILIDKKSHTSVCKPTATYLDPYEIVINAL</sequence>
<protein>
    <recommendedName>
        <fullName evidence="3">DUF676 domain-containing protein</fullName>
    </recommendedName>
</protein>
<gene>
    <name evidence="1" type="ORF">NCTC13489_00153</name>
</gene>
<dbReference type="InterPro" id="IPR010297">
    <property type="entry name" value="DUF900_hydrolase"/>
</dbReference>
<dbReference type="Pfam" id="PF05990">
    <property type="entry name" value="DUF900"/>
    <property type="match status" value="1"/>
</dbReference>
<dbReference type="SUPFAM" id="SSF53474">
    <property type="entry name" value="alpha/beta-Hydrolases"/>
    <property type="match status" value="1"/>
</dbReference>
<dbReference type="Gene3D" id="3.40.50.1820">
    <property type="entry name" value="alpha/beta hydrolase"/>
    <property type="match status" value="1"/>
</dbReference>
<dbReference type="RefSeq" id="WP_051803559.1">
    <property type="nucleotide sequence ID" value="NZ_FOIX01000002.1"/>
</dbReference>
<name>A0A448NMJ0_9FLAO</name>
<dbReference type="EMBL" id="LR134441">
    <property type="protein sequence ID" value="VEH95391.1"/>
    <property type="molecule type" value="Genomic_DNA"/>
</dbReference>
<dbReference type="AlphaFoldDB" id="A0A448NMJ0"/>
<reference evidence="1 2" key="1">
    <citation type="submission" date="2018-12" db="EMBL/GenBank/DDBJ databases">
        <authorList>
            <consortium name="Pathogen Informatics"/>
        </authorList>
    </citation>
    <scope>NUCLEOTIDE SEQUENCE [LARGE SCALE GENOMIC DNA]</scope>
    <source>
        <strain evidence="1 2">NCTC13489</strain>
    </source>
</reference>